<evidence type="ECO:0000256" key="7">
    <source>
        <dbReference type="ARBA" id="ARBA00058683"/>
    </source>
</evidence>
<feature type="domain" description="Acyl-CoA dehydrogenase/oxidase N-terminal" evidence="13">
    <location>
        <begin position="41"/>
        <end position="157"/>
    </location>
</feature>
<keyword evidence="3 10" id="KW-0285">Flavoprotein</keyword>
<comment type="function">
    <text evidence="7">Involved in the assimilation of dimethylsulphoniopropionate (DMSP), an important compound in the fixation of carbon in marine phytoplankton, by mediating the conversion of 3-(methylthio)propanoyl-CoA (MMPA-CoA) to 3-(methylthio)acryloyl-CoA (MTA-CoA).</text>
</comment>
<dbReference type="GO" id="GO:0050660">
    <property type="term" value="F:flavin adenine dinucleotide binding"/>
    <property type="evidence" value="ECO:0007669"/>
    <property type="project" value="InterPro"/>
</dbReference>
<dbReference type="EMBL" id="CP022110">
    <property type="protein sequence ID" value="ASG19866.1"/>
    <property type="molecule type" value="Genomic_DNA"/>
</dbReference>
<evidence type="ECO:0000313" key="16">
    <source>
        <dbReference type="Proteomes" id="UP000197153"/>
    </source>
</evidence>
<dbReference type="InterPro" id="IPR046373">
    <property type="entry name" value="Acyl-CoA_Oxase/DH_mid-dom_sf"/>
</dbReference>
<evidence type="ECO:0000256" key="9">
    <source>
        <dbReference type="ARBA" id="ARBA00069043"/>
    </source>
</evidence>
<dbReference type="InterPro" id="IPR013786">
    <property type="entry name" value="AcylCoA_DH/ox_N"/>
</dbReference>
<protein>
    <recommendedName>
        <fullName evidence="9">3-methylmercaptopropionyl-CoA dehydrogenase</fullName>
        <ecNumber evidence="8">1.3.99.41</ecNumber>
    </recommendedName>
</protein>
<dbReference type="EC" id="1.3.99.41" evidence="8"/>
<evidence type="ECO:0000259" key="13">
    <source>
        <dbReference type="Pfam" id="PF02771"/>
    </source>
</evidence>
<dbReference type="PANTHER" id="PTHR42803">
    <property type="entry name" value="ACYL-COA DEHYDROGENASE"/>
    <property type="match status" value="1"/>
</dbReference>
<dbReference type="Gene3D" id="2.40.110.10">
    <property type="entry name" value="Butyryl-CoA Dehydrogenase, subunit A, domain 2"/>
    <property type="match status" value="1"/>
</dbReference>
<dbReference type="GO" id="GO:0016627">
    <property type="term" value="F:oxidoreductase activity, acting on the CH-CH group of donors"/>
    <property type="evidence" value="ECO:0007669"/>
    <property type="project" value="InterPro"/>
</dbReference>
<evidence type="ECO:0000256" key="2">
    <source>
        <dbReference type="ARBA" id="ARBA00009347"/>
    </source>
</evidence>
<evidence type="ECO:0000256" key="4">
    <source>
        <dbReference type="ARBA" id="ARBA00022827"/>
    </source>
</evidence>
<accession>A0A248JMW2</accession>
<evidence type="ECO:0000256" key="6">
    <source>
        <dbReference type="ARBA" id="ARBA00051388"/>
    </source>
</evidence>
<evidence type="ECO:0000256" key="10">
    <source>
        <dbReference type="RuleBase" id="RU362125"/>
    </source>
</evidence>
<dbReference type="RefSeq" id="WP_088870813.1">
    <property type="nucleotide sequence ID" value="NZ_CP022110.1"/>
</dbReference>
<dbReference type="InterPro" id="IPR009100">
    <property type="entry name" value="AcylCoA_DH/oxidase_NM_dom_sf"/>
</dbReference>
<evidence type="ECO:0000259" key="11">
    <source>
        <dbReference type="Pfam" id="PF00441"/>
    </source>
</evidence>
<feature type="domain" description="Acetyl-CoA dehydrogenase-like C-terminal" evidence="14">
    <location>
        <begin position="471"/>
        <end position="592"/>
    </location>
</feature>
<feature type="domain" description="Acyl-CoA oxidase/dehydrogenase middle" evidence="12">
    <location>
        <begin position="162"/>
        <end position="271"/>
    </location>
</feature>
<dbReference type="SUPFAM" id="SSF56645">
    <property type="entry name" value="Acyl-CoA dehydrogenase NM domain-like"/>
    <property type="match status" value="1"/>
</dbReference>
<dbReference type="InterPro" id="IPR037069">
    <property type="entry name" value="AcylCoA_DH/ox_N_sf"/>
</dbReference>
<evidence type="ECO:0000256" key="8">
    <source>
        <dbReference type="ARBA" id="ARBA00066694"/>
    </source>
</evidence>
<dbReference type="FunFam" id="2.40.110.10:FF:000031">
    <property type="entry name" value="Acyl-CoA dehydrogenase, putative"/>
    <property type="match status" value="1"/>
</dbReference>
<dbReference type="InterPro" id="IPR009075">
    <property type="entry name" value="AcylCo_DH/oxidase_C"/>
</dbReference>
<feature type="domain" description="Acyl-CoA dehydrogenase/oxidase C-terminal" evidence="11">
    <location>
        <begin position="282"/>
        <end position="450"/>
    </location>
</feature>
<dbReference type="InterPro" id="IPR025878">
    <property type="entry name" value="Acyl-CoA_dh-like_C_dom"/>
</dbReference>
<dbReference type="Pfam" id="PF02770">
    <property type="entry name" value="Acyl-CoA_dh_M"/>
    <property type="match status" value="1"/>
</dbReference>
<dbReference type="Pfam" id="PF02771">
    <property type="entry name" value="Acyl-CoA_dh_N"/>
    <property type="match status" value="1"/>
</dbReference>
<comment type="similarity">
    <text evidence="2 10">Belongs to the acyl-CoA dehydrogenase family.</text>
</comment>
<keyword evidence="16" id="KW-1185">Reference proteome</keyword>
<dbReference type="SUPFAM" id="SSF47203">
    <property type="entry name" value="Acyl-CoA dehydrogenase C-terminal domain-like"/>
    <property type="match status" value="1"/>
</dbReference>
<dbReference type="InterPro" id="IPR036250">
    <property type="entry name" value="AcylCo_DH-like_C"/>
</dbReference>
<dbReference type="Pfam" id="PF00441">
    <property type="entry name" value="Acyl-CoA_dh_1"/>
    <property type="match status" value="1"/>
</dbReference>
<dbReference type="Gene3D" id="1.20.140.10">
    <property type="entry name" value="Butyryl-CoA Dehydrogenase, subunit A, domain 3"/>
    <property type="match status" value="1"/>
</dbReference>
<name>A0A248JMW2_9PROT</name>
<keyword evidence="4 10" id="KW-0274">FAD</keyword>
<organism evidence="15 16">
    <name type="scientific">Nitrospirillum viridazoti CBAmc</name>
    <dbReference type="NCBI Taxonomy" id="1441467"/>
    <lineage>
        <taxon>Bacteria</taxon>
        <taxon>Pseudomonadati</taxon>
        <taxon>Pseudomonadota</taxon>
        <taxon>Alphaproteobacteria</taxon>
        <taxon>Rhodospirillales</taxon>
        <taxon>Azospirillaceae</taxon>
        <taxon>Nitrospirillum</taxon>
        <taxon>Nitrospirillum viridazoti</taxon>
    </lineage>
</organism>
<dbReference type="KEGG" id="nao:Y958_02735"/>
<evidence type="ECO:0000256" key="3">
    <source>
        <dbReference type="ARBA" id="ARBA00022630"/>
    </source>
</evidence>
<dbReference type="Proteomes" id="UP000197153">
    <property type="component" value="Chromosome 1"/>
</dbReference>
<evidence type="ECO:0000256" key="1">
    <source>
        <dbReference type="ARBA" id="ARBA00001974"/>
    </source>
</evidence>
<gene>
    <name evidence="15" type="ORF">Y958_02735</name>
</gene>
<sequence>MPTYKAPLEDIDFVLNDLLQADNLTKLPGFEDATRDLVSSILEEAAKLCENELQPLNRPGHEEGCHYENGVVRTPKGFKEAYQAYVDGGWQGLSMDPKYGGQGLPHAITFVLEELLISANMAFAMYPGLTQGAWNAIHTHANDQLKDTYLPKMTTGEWSGTMCLTEPHCGTDLGLIKTKAVPNDDGSYSITGTKIFISAGEHDLTSNIIHLVLAKLPDAPSGVKGISLFLVPKFLPTEDNQPGQRNGVMCGSIEHKMGIMANATCVMNFDDAKGWLVGEPHKGMRAMFTMMNAARLGVGMQGLGIATVAYQNALTYTKERLQGRSLTGAKEPEKAADPLIVHPDVRKNLMTIKAFTEGARALGYWVGIQLDQADHNPDLKARAEADEFVALLTPVVKAYFTDMGYECATMAQQMYGGHGYIREWGMEQFVRDARIAMIYEGANGIQALDLVGRKLGQDMGRLLRRFFHPLAGELESAMEDTDLLEFAGPLAKAFGKLQQATAIVAQRGMKNPDEAGAASTDYLRIFGLVALGWMWLRMVKVANAKLAEGGNGKSGFYEAKIKTARFFVQRLLPEVDFRFKALMSGAKTVMDLEADLF</sequence>
<dbReference type="Gene3D" id="1.10.540.10">
    <property type="entry name" value="Acyl-CoA dehydrogenase/oxidase, N-terminal domain"/>
    <property type="match status" value="1"/>
</dbReference>
<dbReference type="PANTHER" id="PTHR42803:SF1">
    <property type="entry name" value="BROAD-SPECIFICITY LINEAR ACYL-COA DEHYDROGENASE FADE5"/>
    <property type="match status" value="1"/>
</dbReference>
<dbReference type="AlphaFoldDB" id="A0A248JMW2"/>
<dbReference type="Pfam" id="PF12806">
    <property type="entry name" value="Acyl-CoA_dh_C"/>
    <property type="match status" value="1"/>
</dbReference>
<dbReference type="InterPro" id="IPR052166">
    <property type="entry name" value="Diverse_Acyl-CoA_DH"/>
</dbReference>
<evidence type="ECO:0000259" key="12">
    <source>
        <dbReference type="Pfam" id="PF02770"/>
    </source>
</evidence>
<proteinExistence type="inferred from homology"/>
<evidence type="ECO:0000259" key="14">
    <source>
        <dbReference type="Pfam" id="PF12806"/>
    </source>
</evidence>
<keyword evidence="5 10" id="KW-0560">Oxidoreductase</keyword>
<comment type="catalytic activity">
    <reaction evidence="6">
        <text>3-(methylsulfanyl)propanoyl-CoA + oxidized [electron-transfer flavoprotein] + H(+) = 3-(methylsulfanyl)acryloyl-CoA + reduced [electron-transfer flavoprotein]</text>
        <dbReference type="Rhea" id="RHEA:52612"/>
        <dbReference type="Rhea" id="RHEA-COMP:10685"/>
        <dbReference type="Rhea" id="RHEA-COMP:10686"/>
        <dbReference type="ChEBI" id="CHEBI:15378"/>
        <dbReference type="ChEBI" id="CHEBI:57692"/>
        <dbReference type="ChEBI" id="CHEBI:58307"/>
        <dbReference type="ChEBI" id="CHEBI:82815"/>
        <dbReference type="ChEBI" id="CHEBI:84994"/>
        <dbReference type="EC" id="1.3.99.41"/>
    </reaction>
    <physiologicalReaction direction="left-to-right" evidence="6">
        <dbReference type="Rhea" id="RHEA:52613"/>
    </physiologicalReaction>
</comment>
<dbReference type="InterPro" id="IPR006091">
    <property type="entry name" value="Acyl-CoA_Oxase/DH_mid-dom"/>
</dbReference>
<comment type="cofactor">
    <cofactor evidence="1 10">
        <name>FAD</name>
        <dbReference type="ChEBI" id="CHEBI:57692"/>
    </cofactor>
</comment>
<evidence type="ECO:0000313" key="15">
    <source>
        <dbReference type="EMBL" id="ASG19866.1"/>
    </source>
</evidence>
<evidence type="ECO:0000256" key="5">
    <source>
        <dbReference type="ARBA" id="ARBA00023002"/>
    </source>
</evidence>
<reference evidence="15 16" key="1">
    <citation type="submission" date="2017-06" db="EMBL/GenBank/DDBJ databases">
        <title>Complete genome sequence of Nitrospirillum amazonense strain CBAmC, an endophytic nitrogen-fixing and plant growth-promoting bacterium, isolated from sugarcane.</title>
        <authorList>
            <person name="Schwab S."/>
            <person name="dos Santos Teixeira K.R."/>
            <person name="Simoes Araujo J.L."/>
            <person name="Soares Vidal M."/>
            <person name="Borges de Freitas H.R."/>
            <person name="Rivello Crivelaro A.L."/>
            <person name="Bueno de Camargo Nunes A."/>
            <person name="dos Santos C.M."/>
            <person name="Palmeira da Silva Rosa D."/>
            <person name="da Silva Padilha D."/>
            <person name="da Silva E."/>
            <person name="Araujo Terra L."/>
            <person name="Soares Mendes V."/>
            <person name="Farinelli L."/>
            <person name="Magalhaes Cruz L."/>
            <person name="Baldani J.I."/>
        </authorList>
    </citation>
    <scope>NUCLEOTIDE SEQUENCE [LARGE SCALE GENOMIC DNA]</scope>
    <source>
        <strain evidence="15 16">CBAmC</strain>
    </source>
</reference>